<comment type="caution">
    <text evidence="2">The sequence shown here is derived from an EMBL/GenBank/DDBJ whole genome shotgun (WGS) entry which is preliminary data.</text>
</comment>
<dbReference type="AlphaFoldDB" id="A0A2P6NN91"/>
<dbReference type="InParanoid" id="A0A2P6NN91"/>
<evidence type="ECO:0000256" key="1">
    <source>
        <dbReference type="SAM" id="MobiDB-lite"/>
    </source>
</evidence>
<protein>
    <submittedName>
        <fullName evidence="2">Uncharacterized protein</fullName>
    </submittedName>
</protein>
<keyword evidence="3" id="KW-1185">Reference proteome</keyword>
<feature type="compositionally biased region" description="Polar residues" evidence="1">
    <location>
        <begin position="9"/>
        <end position="25"/>
    </location>
</feature>
<organism evidence="2 3">
    <name type="scientific">Planoprotostelium fungivorum</name>
    <dbReference type="NCBI Taxonomy" id="1890364"/>
    <lineage>
        <taxon>Eukaryota</taxon>
        <taxon>Amoebozoa</taxon>
        <taxon>Evosea</taxon>
        <taxon>Variosea</taxon>
        <taxon>Cavosteliida</taxon>
        <taxon>Cavosteliaceae</taxon>
        <taxon>Planoprotostelium</taxon>
    </lineage>
</organism>
<dbReference type="Proteomes" id="UP000241769">
    <property type="component" value="Unassembled WGS sequence"/>
</dbReference>
<accession>A0A2P6NN91</accession>
<gene>
    <name evidence="2" type="ORF">PROFUN_06965</name>
</gene>
<proteinExistence type="predicted"/>
<reference evidence="2 3" key="1">
    <citation type="journal article" date="2018" name="Genome Biol. Evol.">
        <title>Multiple Roots of Fruiting Body Formation in Amoebozoa.</title>
        <authorList>
            <person name="Hillmann F."/>
            <person name="Forbes G."/>
            <person name="Novohradska S."/>
            <person name="Ferling I."/>
            <person name="Riege K."/>
            <person name="Groth M."/>
            <person name="Westermann M."/>
            <person name="Marz M."/>
            <person name="Spaller T."/>
            <person name="Winckler T."/>
            <person name="Schaap P."/>
            <person name="Glockner G."/>
        </authorList>
    </citation>
    <scope>NUCLEOTIDE SEQUENCE [LARGE SCALE GENOMIC DNA]</scope>
    <source>
        <strain evidence="2 3">Jena</strain>
    </source>
</reference>
<feature type="region of interest" description="Disordered" evidence="1">
    <location>
        <begin position="1"/>
        <end position="26"/>
    </location>
</feature>
<evidence type="ECO:0000313" key="3">
    <source>
        <dbReference type="Proteomes" id="UP000241769"/>
    </source>
</evidence>
<evidence type="ECO:0000313" key="2">
    <source>
        <dbReference type="EMBL" id="PRP85419.1"/>
    </source>
</evidence>
<sequence>MNVIKSRLSHVTQRSQSEAQVQSASYEPHERTYVINLDTANHVFMDGLNRNRKDRKEERTSIVEFDKQRDIEAANMSQYGRKYPIPVDTHFRQRSHGGSSTVQGVENFNEPLHDRRDAQDRRTISIPQSLYNENSSVNSAAYHTLPQHRSMYISNAAPQTVEARQFTTVESQSTTKEYDAARRQEIERLKMSILNGQYAAPVQAK</sequence>
<dbReference type="EMBL" id="MDYQ01000045">
    <property type="protein sequence ID" value="PRP85419.1"/>
    <property type="molecule type" value="Genomic_DNA"/>
</dbReference>
<name>A0A2P6NN91_9EUKA</name>